<comment type="caution">
    <text evidence="1">The sequence shown here is derived from an EMBL/GenBank/DDBJ whole genome shotgun (WGS) entry which is preliminary data.</text>
</comment>
<gene>
    <name evidence="1" type="ORF">CVLEPA_LOCUS5714</name>
</gene>
<dbReference type="EMBL" id="CAWYQH010000024">
    <property type="protein sequence ID" value="CAK8676248.1"/>
    <property type="molecule type" value="Genomic_DNA"/>
</dbReference>
<keyword evidence="2" id="KW-1185">Reference proteome</keyword>
<protein>
    <submittedName>
        <fullName evidence="1">Uncharacterized protein</fullName>
    </submittedName>
</protein>
<evidence type="ECO:0000313" key="2">
    <source>
        <dbReference type="Proteomes" id="UP001642483"/>
    </source>
</evidence>
<evidence type="ECO:0000313" key="1">
    <source>
        <dbReference type="EMBL" id="CAK8676248.1"/>
    </source>
</evidence>
<organism evidence="1 2">
    <name type="scientific">Clavelina lepadiformis</name>
    <name type="common">Light-bulb sea squirt</name>
    <name type="synonym">Ascidia lepadiformis</name>
    <dbReference type="NCBI Taxonomy" id="159417"/>
    <lineage>
        <taxon>Eukaryota</taxon>
        <taxon>Metazoa</taxon>
        <taxon>Chordata</taxon>
        <taxon>Tunicata</taxon>
        <taxon>Ascidiacea</taxon>
        <taxon>Aplousobranchia</taxon>
        <taxon>Clavelinidae</taxon>
        <taxon>Clavelina</taxon>
    </lineage>
</organism>
<reference evidence="1 2" key="1">
    <citation type="submission" date="2024-02" db="EMBL/GenBank/DDBJ databases">
        <authorList>
            <person name="Daric V."/>
            <person name="Darras S."/>
        </authorList>
    </citation>
    <scope>NUCLEOTIDE SEQUENCE [LARGE SCALE GENOMIC DNA]</scope>
</reference>
<name>A0ABP0FDU5_CLALP</name>
<proteinExistence type="predicted"/>
<sequence>MDVFLLSHTRQVQGRQARIKTKEQSKDIVHSLTLSHDTTSNHDGFQRSTTGTVLSTKEIEKITEFVVAMK</sequence>
<accession>A0ABP0FDU5</accession>
<dbReference type="Proteomes" id="UP001642483">
    <property type="component" value="Unassembled WGS sequence"/>
</dbReference>